<evidence type="ECO:0000256" key="1">
    <source>
        <dbReference type="ARBA" id="ARBA00004651"/>
    </source>
</evidence>
<evidence type="ECO:0000256" key="6">
    <source>
        <dbReference type="ARBA" id="ARBA00023136"/>
    </source>
</evidence>
<keyword evidence="6 7" id="KW-0472">Membrane</keyword>
<dbReference type="PROSITE" id="PS50928">
    <property type="entry name" value="ABC_TM1"/>
    <property type="match status" value="1"/>
</dbReference>
<proteinExistence type="inferred from homology"/>
<organism evidence="9 10">
    <name type="scientific">Cohnella soli</name>
    <dbReference type="NCBI Taxonomy" id="425005"/>
    <lineage>
        <taxon>Bacteria</taxon>
        <taxon>Bacillati</taxon>
        <taxon>Bacillota</taxon>
        <taxon>Bacilli</taxon>
        <taxon>Bacillales</taxon>
        <taxon>Paenibacillaceae</taxon>
        <taxon>Cohnella</taxon>
    </lineage>
</organism>
<keyword evidence="5 7" id="KW-1133">Transmembrane helix</keyword>
<feature type="domain" description="ABC transmembrane type-1" evidence="8">
    <location>
        <begin position="66"/>
        <end position="261"/>
    </location>
</feature>
<evidence type="ECO:0000256" key="3">
    <source>
        <dbReference type="ARBA" id="ARBA00022475"/>
    </source>
</evidence>
<feature type="transmembrane region" description="Helical" evidence="7">
    <location>
        <begin position="181"/>
        <end position="202"/>
    </location>
</feature>
<gene>
    <name evidence="9" type="ORF">ACFPOF_00645</name>
</gene>
<comment type="similarity">
    <text evidence="7">Belongs to the binding-protein-dependent transport system permease family.</text>
</comment>
<dbReference type="EMBL" id="JBHSMI010000002">
    <property type="protein sequence ID" value="MFC5401233.1"/>
    <property type="molecule type" value="Genomic_DNA"/>
</dbReference>
<dbReference type="CDD" id="cd06261">
    <property type="entry name" value="TM_PBP2"/>
    <property type="match status" value="1"/>
</dbReference>
<dbReference type="SUPFAM" id="SSF161098">
    <property type="entry name" value="MetI-like"/>
    <property type="match status" value="1"/>
</dbReference>
<dbReference type="InterPro" id="IPR035906">
    <property type="entry name" value="MetI-like_sf"/>
</dbReference>
<accession>A0ABW0HK12</accession>
<keyword evidence="4 7" id="KW-0812">Transmembrane</keyword>
<dbReference type="Pfam" id="PF00528">
    <property type="entry name" value="BPD_transp_1"/>
    <property type="match status" value="1"/>
</dbReference>
<keyword evidence="10" id="KW-1185">Reference proteome</keyword>
<dbReference type="Proteomes" id="UP001596113">
    <property type="component" value="Unassembled WGS sequence"/>
</dbReference>
<dbReference type="PANTHER" id="PTHR43744">
    <property type="entry name" value="ABC TRANSPORTER PERMEASE PROTEIN MG189-RELATED-RELATED"/>
    <property type="match status" value="1"/>
</dbReference>
<comment type="caution">
    <text evidence="9">The sequence shown here is derived from an EMBL/GenBank/DDBJ whole genome shotgun (WGS) entry which is preliminary data.</text>
</comment>
<dbReference type="InterPro" id="IPR000515">
    <property type="entry name" value="MetI-like"/>
</dbReference>
<feature type="transmembrane region" description="Helical" evidence="7">
    <location>
        <begin position="9"/>
        <end position="30"/>
    </location>
</feature>
<reference evidence="10" key="1">
    <citation type="journal article" date="2019" name="Int. J. Syst. Evol. Microbiol.">
        <title>The Global Catalogue of Microorganisms (GCM) 10K type strain sequencing project: providing services to taxonomists for standard genome sequencing and annotation.</title>
        <authorList>
            <consortium name="The Broad Institute Genomics Platform"/>
            <consortium name="The Broad Institute Genome Sequencing Center for Infectious Disease"/>
            <person name="Wu L."/>
            <person name="Ma J."/>
        </authorList>
    </citation>
    <scope>NUCLEOTIDE SEQUENCE [LARGE SCALE GENOMIC DNA]</scope>
    <source>
        <strain evidence="10">CGMCC 1.18575</strain>
    </source>
</reference>
<evidence type="ECO:0000256" key="4">
    <source>
        <dbReference type="ARBA" id="ARBA00022692"/>
    </source>
</evidence>
<name>A0ABW0HK12_9BACL</name>
<evidence type="ECO:0000313" key="10">
    <source>
        <dbReference type="Proteomes" id="UP001596113"/>
    </source>
</evidence>
<feature type="transmembrane region" description="Helical" evidence="7">
    <location>
        <begin position="101"/>
        <end position="122"/>
    </location>
</feature>
<feature type="transmembrane region" description="Helical" evidence="7">
    <location>
        <begin position="245"/>
        <end position="266"/>
    </location>
</feature>
<comment type="subcellular location">
    <subcellularLocation>
        <location evidence="1 7">Cell membrane</location>
        <topology evidence="1 7">Multi-pass membrane protein</topology>
    </subcellularLocation>
</comment>
<protein>
    <submittedName>
        <fullName evidence="9">Carbohydrate ABC transporter permease</fullName>
    </submittedName>
</protein>
<dbReference type="Gene3D" id="1.10.3720.10">
    <property type="entry name" value="MetI-like"/>
    <property type="match status" value="1"/>
</dbReference>
<feature type="transmembrane region" description="Helical" evidence="7">
    <location>
        <begin position="134"/>
        <end position="152"/>
    </location>
</feature>
<evidence type="ECO:0000259" key="8">
    <source>
        <dbReference type="PROSITE" id="PS50928"/>
    </source>
</evidence>
<keyword evidence="3" id="KW-1003">Cell membrane</keyword>
<feature type="transmembrane region" description="Helical" evidence="7">
    <location>
        <begin position="71"/>
        <end position="94"/>
    </location>
</feature>
<dbReference type="RefSeq" id="WP_378128597.1">
    <property type="nucleotide sequence ID" value="NZ_JBHSMI010000002.1"/>
</dbReference>
<evidence type="ECO:0000256" key="7">
    <source>
        <dbReference type="RuleBase" id="RU363032"/>
    </source>
</evidence>
<evidence type="ECO:0000313" key="9">
    <source>
        <dbReference type="EMBL" id="MFC5401233.1"/>
    </source>
</evidence>
<evidence type="ECO:0000256" key="5">
    <source>
        <dbReference type="ARBA" id="ARBA00022989"/>
    </source>
</evidence>
<sequence length="276" mass="31426">MLPNITTRIFLYAILLLLAFIFAFPLYWMVANSLQPLLTGVTWFPKRPTLENYHLAFTLQPFWRHFKNSCILALISVGIPIFTSFFSAFAFARLRAKFKGVLFMIILSTMMIPATVTQIPQFVLFHEYGLLGTYWPWIIGALGGSPFIIFLYRQFFMNIPKELDEAARIDGCSTYRIIYRIYMPVSMPVIATAAIMAFNASWGADYLGPFMFLQERQYPLATQLMQVGYTMPSAPQVSLFQVQEAALVIFVLPILIVFLLGQRFLISGIMTGAVKS</sequence>
<evidence type="ECO:0000256" key="2">
    <source>
        <dbReference type="ARBA" id="ARBA00022448"/>
    </source>
</evidence>
<keyword evidence="2 7" id="KW-0813">Transport</keyword>
<dbReference type="PANTHER" id="PTHR43744:SF8">
    <property type="entry name" value="SN-GLYCEROL-3-PHOSPHATE TRANSPORT SYSTEM PERMEASE PROTEIN UGPE"/>
    <property type="match status" value="1"/>
</dbReference>